<reference evidence="28" key="1">
    <citation type="submission" date="2023-07" db="EMBL/GenBank/DDBJ databases">
        <title>Between Cages and Wild: Unraveling the Impact of Captivity on Animal Microbiomes and Antimicrobial Resistance.</title>
        <authorList>
            <person name="Schmartz G.P."/>
            <person name="Rehner J."/>
            <person name="Schuff M.J."/>
            <person name="Becker S.L."/>
            <person name="Kravczyk M."/>
            <person name="Gurevich A."/>
            <person name="Francke R."/>
            <person name="Mueller R."/>
            <person name="Keller V."/>
            <person name="Keller A."/>
        </authorList>
    </citation>
    <scope>NUCLEOTIDE SEQUENCE</scope>
    <source>
        <strain evidence="28">S39M_St_73</strain>
    </source>
</reference>
<dbReference type="GO" id="GO:0008716">
    <property type="term" value="F:D-alanine-D-alanine ligase activity"/>
    <property type="evidence" value="ECO:0007669"/>
    <property type="project" value="UniProtKB-UniRule"/>
</dbReference>
<dbReference type="NCBIfam" id="NF002528">
    <property type="entry name" value="PRK01966.1-4"/>
    <property type="match status" value="1"/>
</dbReference>
<dbReference type="EC" id="6.3.2.4" evidence="6 22"/>
<dbReference type="InterPro" id="IPR016185">
    <property type="entry name" value="PreATP-grasp_dom_sf"/>
</dbReference>
<evidence type="ECO:0000256" key="23">
    <source>
        <dbReference type="PIRSR" id="PIRSR039102-1"/>
    </source>
</evidence>
<dbReference type="NCBIfam" id="TIGR01205">
    <property type="entry name" value="D_ala_D_alaTIGR"/>
    <property type="match status" value="1"/>
</dbReference>
<keyword evidence="15 25" id="KW-0464">Manganese</keyword>
<keyword evidence="29" id="KW-1185">Reference proteome</keyword>
<dbReference type="InterPro" id="IPR005905">
    <property type="entry name" value="D_ala_D_ala"/>
</dbReference>
<dbReference type="InterPro" id="IPR011095">
    <property type="entry name" value="Dala_Dala_lig_C"/>
</dbReference>
<comment type="function">
    <text evidence="2 22">Cell wall formation.</text>
</comment>
<organism evidence="28 29">
    <name type="scientific">Atopococcus tabaci</name>
    <dbReference type="NCBI Taxonomy" id="269774"/>
    <lineage>
        <taxon>Bacteria</taxon>
        <taxon>Bacillati</taxon>
        <taxon>Bacillota</taxon>
        <taxon>Bacilli</taxon>
        <taxon>Lactobacillales</taxon>
        <taxon>Carnobacteriaceae</taxon>
        <taxon>Atopococcus</taxon>
    </lineage>
</organism>
<keyword evidence="9 25" id="KW-0479">Metal-binding</keyword>
<dbReference type="FunFam" id="3.30.470.20:FF:000008">
    <property type="entry name" value="D-alanine--D-alanine ligase"/>
    <property type="match status" value="1"/>
</dbReference>
<evidence type="ECO:0000259" key="27">
    <source>
        <dbReference type="PROSITE" id="PS50975"/>
    </source>
</evidence>
<keyword evidence="7 22" id="KW-0963">Cytoplasm</keyword>
<evidence type="ECO:0000256" key="1">
    <source>
        <dbReference type="ARBA" id="ARBA00001936"/>
    </source>
</evidence>
<dbReference type="EMBL" id="JAUNQW010000021">
    <property type="protein sequence ID" value="MDO5457700.1"/>
    <property type="molecule type" value="Genomic_DNA"/>
</dbReference>
<feature type="active site" evidence="23">
    <location>
        <position position="321"/>
    </location>
</feature>
<evidence type="ECO:0000256" key="8">
    <source>
        <dbReference type="ARBA" id="ARBA00022598"/>
    </source>
</evidence>
<evidence type="ECO:0000256" key="2">
    <source>
        <dbReference type="ARBA" id="ARBA00003921"/>
    </source>
</evidence>
<feature type="active site" evidence="23">
    <location>
        <position position="13"/>
    </location>
</feature>
<evidence type="ECO:0000256" key="20">
    <source>
        <dbReference type="ARBA" id="ARBA00076288"/>
    </source>
</evidence>
<comment type="caution">
    <text evidence="28">The sequence shown here is derived from an EMBL/GenBank/DDBJ whole genome shotgun (WGS) entry which is preliminary data.</text>
</comment>
<dbReference type="InterPro" id="IPR000291">
    <property type="entry name" value="D-Ala_lig_Van_CS"/>
</dbReference>
<comment type="pathway">
    <text evidence="4 22">Cell wall biogenesis; peptidoglycan biosynthesis.</text>
</comment>
<dbReference type="FunFam" id="3.30.1490.20:FF:000007">
    <property type="entry name" value="D-alanine--D-alanine ligase"/>
    <property type="match status" value="1"/>
</dbReference>
<dbReference type="GO" id="GO:0071555">
    <property type="term" value="P:cell wall organization"/>
    <property type="evidence" value="ECO:0007669"/>
    <property type="project" value="UniProtKB-KW"/>
</dbReference>
<dbReference type="GO" id="GO:0005524">
    <property type="term" value="F:ATP binding"/>
    <property type="evidence" value="ECO:0007669"/>
    <property type="project" value="UniProtKB-UniRule"/>
</dbReference>
<comment type="similarity">
    <text evidence="5 22">Belongs to the D-alanine--D-alanine ligase family.</text>
</comment>
<dbReference type="PROSITE" id="PS50975">
    <property type="entry name" value="ATP_GRASP"/>
    <property type="match status" value="1"/>
</dbReference>
<dbReference type="InterPro" id="IPR011761">
    <property type="entry name" value="ATP-grasp"/>
</dbReference>
<comment type="cofactor">
    <cofactor evidence="1">
        <name>Mn(2+)</name>
        <dbReference type="ChEBI" id="CHEBI:29035"/>
    </cofactor>
</comment>
<dbReference type="Gene3D" id="3.40.50.20">
    <property type="match status" value="1"/>
</dbReference>
<dbReference type="NCBIfam" id="NF002526">
    <property type="entry name" value="PRK01966.1-2"/>
    <property type="match status" value="1"/>
</dbReference>
<keyword evidence="10 24" id="KW-0547">Nucleotide-binding</keyword>
<name>A0AA43UCZ3_9LACT</name>
<dbReference type="PIRSF" id="PIRSF039102">
    <property type="entry name" value="Ddl/VanB"/>
    <property type="match status" value="1"/>
</dbReference>
<feature type="domain" description="ATP-grasp" evidence="27">
    <location>
        <begin position="138"/>
        <end position="343"/>
    </location>
</feature>
<evidence type="ECO:0000313" key="28">
    <source>
        <dbReference type="EMBL" id="MDO5457700.1"/>
    </source>
</evidence>
<feature type="binding site" evidence="24">
    <location>
        <begin position="179"/>
        <end position="181"/>
    </location>
    <ligand>
        <name>ATP</name>
        <dbReference type="ChEBI" id="CHEBI:30616"/>
    </ligand>
</feature>
<evidence type="ECO:0000256" key="21">
    <source>
        <dbReference type="ARBA" id="ARBA00077154"/>
    </source>
</evidence>
<evidence type="ECO:0000256" key="10">
    <source>
        <dbReference type="ARBA" id="ARBA00022741"/>
    </source>
</evidence>
<dbReference type="PANTHER" id="PTHR23132:SF25">
    <property type="entry name" value="D-ALANINE--D-ALANINE LIGASE A"/>
    <property type="match status" value="1"/>
</dbReference>
<dbReference type="PANTHER" id="PTHR23132">
    <property type="entry name" value="D-ALANINE--D-ALANINE LIGASE"/>
    <property type="match status" value="1"/>
</dbReference>
<evidence type="ECO:0000256" key="4">
    <source>
        <dbReference type="ARBA" id="ARBA00004752"/>
    </source>
</evidence>
<protein>
    <recommendedName>
        <fullName evidence="19 22">D-alanine--D-alanine ligase</fullName>
        <ecNumber evidence="6 22">6.3.2.4</ecNumber>
    </recommendedName>
    <alternativeName>
        <fullName evidence="21 22">D-Ala-D-Ala ligase</fullName>
    </alternativeName>
    <alternativeName>
        <fullName evidence="20 22">D-alanylalanine synthetase</fullName>
    </alternativeName>
</protein>
<gene>
    <name evidence="22" type="primary">ddl</name>
    <name evidence="28" type="ORF">Q4F26_05065</name>
</gene>
<feature type="binding site" evidence="24">
    <location>
        <begin position="187"/>
        <end position="188"/>
    </location>
    <ligand>
        <name>ATP</name>
        <dbReference type="ChEBI" id="CHEBI:30616"/>
    </ligand>
</feature>
<dbReference type="AlphaFoldDB" id="A0AA43UCZ3"/>
<evidence type="ECO:0000256" key="19">
    <source>
        <dbReference type="ARBA" id="ARBA00068427"/>
    </source>
</evidence>
<dbReference type="InterPro" id="IPR013815">
    <property type="entry name" value="ATP_grasp_subdomain_1"/>
</dbReference>
<feature type="binding site" evidence="24">
    <location>
        <begin position="309"/>
        <end position="310"/>
    </location>
    <ligand>
        <name>ATP</name>
        <dbReference type="ChEBI" id="CHEBI:30616"/>
    </ligand>
</feature>
<evidence type="ECO:0000256" key="25">
    <source>
        <dbReference type="PIRSR" id="PIRSR039102-3"/>
    </source>
</evidence>
<evidence type="ECO:0000256" key="13">
    <source>
        <dbReference type="ARBA" id="ARBA00022960"/>
    </source>
</evidence>
<feature type="binding site" evidence="25">
    <location>
        <position position="310"/>
    </location>
    <ligand>
        <name>Mg(2+)</name>
        <dbReference type="ChEBI" id="CHEBI:18420"/>
        <label>1</label>
    </ligand>
</feature>
<accession>A0AA43UCZ3</accession>
<feature type="binding site" evidence="25">
    <location>
        <position position="297"/>
    </location>
    <ligand>
        <name>Mg(2+)</name>
        <dbReference type="ChEBI" id="CHEBI:18420"/>
        <label>1</label>
    </ligand>
</feature>
<dbReference type="GO" id="GO:0005829">
    <property type="term" value="C:cytosol"/>
    <property type="evidence" value="ECO:0007669"/>
    <property type="project" value="TreeGrafter"/>
</dbReference>
<feature type="binding site" evidence="25">
    <location>
        <position position="312"/>
    </location>
    <ligand>
        <name>Mg(2+)</name>
        <dbReference type="ChEBI" id="CHEBI:18420"/>
        <label>2</label>
    </ligand>
</feature>
<keyword evidence="8 22" id="KW-0436">Ligase</keyword>
<evidence type="ECO:0000256" key="24">
    <source>
        <dbReference type="PIRSR" id="PIRSR039102-2"/>
    </source>
</evidence>
<evidence type="ECO:0000256" key="18">
    <source>
        <dbReference type="ARBA" id="ARBA00060592"/>
    </source>
</evidence>
<evidence type="ECO:0000256" key="9">
    <source>
        <dbReference type="ARBA" id="ARBA00022723"/>
    </source>
</evidence>
<sequence length="360" mass="40587">MKIFLLYGGKSEEHDIAILSAHSIIQNIYYEFYEVQPVFITREGDWIKGRLITQEEEIPEVEDMTLVLPDDDHAESANVGIAMSIDELKEEDSIAFPVLHGPNGEDGTIQGLFETIGIPYVGCGVLASSTGMDKSISKVLFQEAGIPQVSYEKVWKRQWESDEQEVILRCEASMTYPMFVKPSNLGSSVGISQCDDRESLKAGIQEAFRFDRTIVVEQGIEAKEVEVALLGNDDIHTSVLGELVKRKGFYDYESKYLDNTVEMKIPSNIDEEVSRTVRDYASRAFASIEGSGLARADFFVTENDEIYINEVNTFPGFTQFSMYPSLWEATGLSYSDLIEELIQLGLQRFNERQGYFSEGR</sequence>
<dbReference type="GO" id="GO:0046872">
    <property type="term" value="F:metal ion binding"/>
    <property type="evidence" value="ECO:0007669"/>
    <property type="project" value="UniProtKB-KW"/>
</dbReference>
<evidence type="ECO:0000256" key="22">
    <source>
        <dbReference type="HAMAP-Rule" id="MF_00047"/>
    </source>
</evidence>
<dbReference type="InterPro" id="IPR011127">
    <property type="entry name" value="Dala_Dala_lig_N"/>
</dbReference>
<dbReference type="Proteomes" id="UP001171751">
    <property type="component" value="Unassembled WGS sequence"/>
</dbReference>
<evidence type="ECO:0000256" key="5">
    <source>
        <dbReference type="ARBA" id="ARBA00010871"/>
    </source>
</evidence>
<keyword evidence="16 22" id="KW-0961">Cell wall biogenesis/degradation</keyword>
<dbReference type="HAMAP" id="MF_00047">
    <property type="entry name" value="Dala_Dala_lig"/>
    <property type="match status" value="1"/>
</dbReference>
<comment type="subcellular location">
    <subcellularLocation>
        <location evidence="3 22">Cytoplasm</location>
    </subcellularLocation>
</comment>
<feature type="active site" evidence="23">
    <location>
        <position position="187"/>
    </location>
</feature>
<evidence type="ECO:0000256" key="15">
    <source>
        <dbReference type="ARBA" id="ARBA00023211"/>
    </source>
</evidence>
<feature type="binding site" evidence="24">
    <location>
        <begin position="217"/>
        <end position="224"/>
    </location>
    <ligand>
        <name>ATP</name>
        <dbReference type="ChEBI" id="CHEBI:30616"/>
    </ligand>
</feature>
<dbReference type="SUPFAM" id="SSF52440">
    <property type="entry name" value="PreATP-grasp domain"/>
    <property type="match status" value="1"/>
</dbReference>
<evidence type="ECO:0000256" key="17">
    <source>
        <dbReference type="ARBA" id="ARBA00047614"/>
    </source>
</evidence>
<comment type="catalytic activity">
    <reaction evidence="17 22">
        <text>2 D-alanine + ATP = D-alanyl-D-alanine + ADP + phosphate + H(+)</text>
        <dbReference type="Rhea" id="RHEA:11224"/>
        <dbReference type="ChEBI" id="CHEBI:15378"/>
        <dbReference type="ChEBI" id="CHEBI:30616"/>
        <dbReference type="ChEBI" id="CHEBI:43474"/>
        <dbReference type="ChEBI" id="CHEBI:57416"/>
        <dbReference type="ChEBI" id="CHEBI:57822"/>
        <dbReference type="ChEBI" id="CHEBI:456216"/>
        <dbReference type="EC" id="6.3.2.4"/>
    </reaction>
</comment>
<proteinExistence type="inferred from homology"/>
<evidence type="ECO:0000256" key="6">
    <source>
        <dbReference type="ARBA" id="ARBA00012216"/>
    </source>
</evidence>
<dbReference type="GO" id="GO:0008360">
    <property type="term" value="P:regulation of cell shape"/>
    <property type="evidence" value="ECO:0007669"/>
    <property type="project" value="UniProtKB-KW"/>
</dbReference>
<evidence type="ECO:0000256" key="26">
    <source>
        <dbReference type="PROSITE-ProRule" id="PRU00409"/>
    </source>
</evidence>
<keyword evidence="13 22" id="KW-0133">Cell shape</keyword>
<dbReference type="Pfam" id="PF01820">
    <property type="entry name" value="Dala_Dala_lig_N"/>
    <property type="match status" value="1"/>
</dbReference>
<evidence type="ECO:0000256" key="3">
    <source>
        <dbReference type="ARBA" id="ARBA00004496"/>
    </source>
</evidence>
<feature type="binding site" evidence="25">
    <location>
        <position position="310"/>
    </location>
    <ligand>
        <name>Mg(2+)</name>
        <dbReference type="ChEBI" id="CHEBI:18420"/>
        <label>2</label>
    </ligand>
</feature>
<keyword evidence="14 22" id="KW-0573">Peptidoglycan synthesis</keyword>
<evidence type="ECO:0000256" key="16">
    <source>
        <dbReference type="ARBA" id="ARBA00023316"/>
    </source>
</evidence>
<evidence type="ECO:0000256" key="14">
    <source>
        <dbReference type="ARBA" id="ARBA00022984"/>
    </source>
</evidence>
<dbReference type="PROSITE" id="PS00844">
    <property type="entry name" value="DALA_DALA_LIGASE_2"/>
    <property type="match status" value="1"/>
</dbReference>
<keyword evidence="12 25" id="KW-0460">Magnesium</keyword>
<keyword evidence="11 26" id="KW-0067">ATP-binding</keyword>
<dbReference type="SUPFAM" id="SSF56059">
    <property type="entry name" value="Glutathione synthetase ATP-binding domain-like"/>
    <property type="match status" value="1"/>
</dbReference>
<dbReference type="Pfam" id="PF07478">
    <property type="entry name" value="Dala_Dala_lig_C"/>
    <property type="match status" value="1"/>
</dbReference>
<evidence type="ECO:0000313" key="29">
    <source>
        <dbReference type="Proteomes" id="UP001171751"/>
    </source>
</evidence>
<dbReference type="PROSITE" id="PS00843">
    <property type="entry name" value="DALA_DALA_LIGASE_1"/>
    <property type="match status" value="1"/>
</dbReference>
<dbReference type="Gene3D" id="3.30.470.20">
    <property type="entry name" value="ATP-grasp fold, B domain"/>
    <property type="match status" value="1"/>
</dbReference>
<dbReference type="Gene3D" id="3.30.1490.20">
    <property type="entry name" value="ATP-grasp fold, A domain"/>
    <property type="match status" value="1"/>
</dbReference>
<dbReference type="GO" id="GO:0009252">
    <property type="term" value="P:peptidoglycan biosynthetic process"/>
    <property type="evidence" value="ECO:0007669"/>
    <property type="project" value="UniProtKB-UniRule"/>
</dbReference>
<comment type="pathway">
    <text evidence="18">Glycan biosynthesis.</text>
</comment>
<comment type="cofactor">
    <cofactor evidence="25">
        <name>Mg(2+)</name>
        <dbReference type="ChEBI" id="CHEBI:18420"/>
    </cofactor>
    <cofactor evidence="25">
        <name>Mn(2+)</name>
        <dbReference type="ChEBI" id="CHEBI:29035"/>
    </cofactor>
    <text evidence="25">Binds 2 magnesium or manganese ions per subunit.</text>
</comment>
<evidence type="ECO:0000256" key="11">
    <source>
        <dbReference type="ARBA" id="ARBA00022840"/>
    </source>
</evidence>
<evidence type="ECO:0000256" key="12">
    <source>
        <dbReference type="ARBA" id="ARBA00022842"/>
    </source>
</evidence>
<evidence type="ECO:0000256" key="7">
    <source>
        <dbReference type="ARBA" id="ARBA00022490"/>
    </source>
</evidence>
<feature type="binding site" evidence="24">
    <location>
        <position position="134"/>
    </location>
    <ligand>
        <name>ATP</name>
        <dbReference type="ChEBI" id="CHEBI:30616"/>
    </ligand>
</feature>